<dbReference type="AlphaFoldDB" id="A0A2G3A701"/>
<feature type="domain" description="Replication protein A 70 kDa DNA-binding subunit B/D first OB fold" evidence="1">
    <location>
        <begin position="212"/>
        <end position="303"/>
    </location>
</feature>
<dbReference type="Pfam" id="PF02721">
    <property type="entry name" value="DUF223"/>
    <property type="match status" value="1"/>
</dbReference>
<evidence type="ECO:0000313" key="3">
    <source>
        <dbReference type="Proteomes" id="UP000222542"/>
    </source>
</evidence>
<dbReference type="PANTHER" id="PTHR43100">
    <property type="entry name" value="GLUTAMATE SYNTHASE [NADPH] SMALL CHAIN"/>
    <property type="match status" value="1"/>
</dbReference>
<proteinExistence type="predicted"/>
<name>A0A2G3A701_CAPAN</name>
<evidence type="ECO:0000259" key="1">
    <source>
        <dbReference type="Pfam" id="PF02721"/>
    </source>
</evidence>
<dbReference type="Gene3D" id="3.50.50.60">
    <property type="entry name" value="FAD/NAD(P)-binding domain"/>
    <property type="match status" value="1"/>
</dbReference>
<dbReference type="Proteomes" id="UP000222542">
    <property type="component" value="Unassembled WGS sequence"/>
</dbReference>
<dbReference type="SUPFAM" id="SSF51971">
    <property type="entry name" value="Nucleotide-binding domain"/>
    <property type="match status" value="1"/>
</dbReference>
<dbReference type="SUPFAM" id="SSF50249">
    <property type="entry name" value="Nucleic acid-binding proteins"/>
    <property type="match status" value="1"/>
</dbReference>
<organism evidence="2 3">
    <name type="scientific">Capsicum annuum</name>
    <name type="common">Capsicum pepper</name>
    <dbReference type="NCBI Taxonomy" id="4072"/>
    <lineage>
        <taxon>Eukaryota</taxon>
        <taxon>Viridiplantae</taxon>
        <taxon>Streptophyta</taxon>
        <taxon>Embryophyta</taxon>
        <taxon>Tracheophyta</taxon>
        <taxon>Spermatophyta</taxon>
        <taxon>Magnoliopsida</taxon>
        <taxon>eudicotyledons</taxon>
        <taxon>Gunneridae</taxon>
        <taxon>Pentapetalae</taxon>
        <taxon>asterids</taxon>
        <taxon>lamiids</taxon>
        <taxon>Solanales</taxon>
        <taxon>Solanaceae</taxon>
        <taxon>Solanoideae</taxon>
        <taxon>Capsiceae</taxon>
        <taxon>Capsicum</taxon>
    </lineage>
</organism>
<protein>
    <recommendedName>
        <fullName evidence="1">Replication protein A 70 kDa DNA-binding subunit B/D first OB fold domain-containing protein</fullName>
    </recommendedName>
</protein>
<dbReference type="Gramene" id="PHT90025">
    <property type="protein sequence ID" value="PHT90025"/>
    <property type="gene ID" value="T459_05138"/>
</dbReference>
<dbReference type="InterPro" id="IPR051394">
    <property type="entry name" value="Glutamate_Synthase"/>
</dbReference>
<accession>A0A2G3A701</accession>
<dbReference type="InterPro" id="IPR003871">
    <property type="entry name" value="RFA1B/D_OB_1st"/>
</dbReference>
<dbReference type="STRING" id="4072.A0A2G3A701"/>
<sequence length="527" mass="59702">MIMIIRVSLAATDQLHRLGHSVLALECADRIGGLMMYGVPTMNSDKIDVVQRWVDLMEKEGVKFVVNENVENDPVFSLDGLREDQHAIVLAVRATKPRASNSIFNLTLDTYENQKGRELKILKALDKIAAHDKELQKTKKEDNDHLNLYLAKKGLILEGTPAAEGVSVSDMYKHNGLQWLQEKKMIKLKMNEQRYVTRQVPEMTRLVCDRNDFMIRVRLCKMWDVVNHKKNGKLISVEMIFIDEKENLIYGTMDTNQVSRLKDILKEGSLFTIKNVKVVESTFAYRPIESSLTIILSASTIINNLSEDVVDIPINGFQFIKPTMIDSRADNHTVLSDVVGCLYEIGEIENCGSKGKIYVNLDVHYVRSLVEKFTIMSMEVQIIERSNVNNILIEEEMILDPMDTKELFDFERNPQIQPLEIVHQKLINCQMSQKEHCPSIASDVESFATDVESVAIDVESVATDVKSIAIDMESVATDVESDRIHQTSLSDYPSTVKYAIDGYSDAIYYQSVSTYRSTVAVARSSVV</sequence>
<reference evidence="2 3" key="1">
    <citation type="journal article" date="2014" name="Nat. Genet.">
        <title>Genome sequence of the hot pepper provides insights into the evolution of pungency in Capsicum species.</title>
        <authorList>
            <person name="Kim S."/>
            <person name="Park M."/>
            <person name="Yeom S.I."/>
            <person name="Kim Y.M."/>
            <person name="Lee J.M."/>
            <person name="Lee H.A."/>
            <person name="Seo E."/>
            <person name="Choi J."/>
            <person name="Cheong K."/>
            <person name="Kim K.T."/>
            <person name="Jung K."/>
            <person name="Lee G.W."/>
            <person name="Oh S.K."/>
            <person name="Bae C."/>
            <person name="Kim S.B."/>
            <person name="Lee H.Y."/>
            <person name="Kim S.Y."/>
            <person name="Kim M.S."/>
            <person name="Kang B.C."/>
            <person name="Jo Y.D."/>
            <person name="Yang H.B."/>
            <person name="Jeong H.J."/>
            <person name="Kang W.H."/>
            <person name="Kwon J.K."/>
            <person name="Shin C."/>
            <person name="Lim J.Y."/>
            <person name="Park J.H."/>
            <person name="Huh J.H."/>
            <person name="Kim J.S."/>
            <person name="Kim B.D."/>
            <person name="Cohen O."/>
            <person name="Paran I."/>
            <person name="Suh M.C."/>
            <person name="Lee S.B."/>
            <person name="Kim Y.K."/>
            <person name="Shin Y."/>
            <person name="Noh S.J."/>
            <person name="Park J."/>
            <person name="Seo Y.S."/>
            <person name="Kwon S.Y."/>
            <person name="Kim H.A."/>
            <person name="Park J.M."/>
            <person name="Kim H.J."/>
            <person name="Choi S.B."/>
            <person name="Bosland P.W."/>
            <person name="Reeves G."/>
            <person name="Jo S.H."/>
            <person name="Lee B.W."/>
            <person name="Cho H.T."/>
            <person name="Choi H.S."/>
            <person name="Lee M.S."/>
            <person name="Yu Y."/>
            <person name="Do Choi Y."/>
            <person name="Park B.S."/>
            <person name="van Deynze A."/>
            <person name="Ashrafi H."/>
            <person name="Hill T."/>
            <person name="Kim W.T."/>
            <person name="Pai H.S."/>
            <person name="Ahn H.K."/>
            <person name="Yeam I."/>
            <person name="Giovannoni J.J."/>
            <person name="Rose J.K."/>
            <person name="Sorensen I."/>
            <person name="Lee S.J."/>
            <person name="Kim R.W."/>
            <person name="Choi I.Y."/>
            <person name="Choi B.S."/>
            <person name="Lim J.S."/>
            <person name="Lee Y.H."/>
            <person name="Choi D."/>
        </authorList>
    </citation>
    <scope>NUCLEOTIDE SEQUENCE [LARGE SCALE GENOMIC DNA]</scope>
    <source>
        <strain evidence="3">cv. CM334</strain>
    </source>
</reference>
<dbReference type="PANTHER" id="PTHR43100:SF1">
    <property type="entry name" value="GLUTAMATE SYNTHASE [NADPH] SMALL CHAIN"/>
    <property type="match status" value="1"/>
</dbReference>
<comment type="caution">
    <text evidence="2">The sequence shown here is derived from an EMBL/GenBank/DDBJ whole genome shotgun (WGS) entry which is preliminary data.</text>
</comment>
<keyword evidence="3" id="KW-1185">Reference proteome</keyword>
<dbReference type="EMBL" id="AYRZ02000002">
    <property type="protein sequence ID" value="PHT90025.1"/>
    <property type="molecule type" value="Genomic_DNA"/>
</dbReference>
<gene>
    <name evidence="2" type="ORF">T459_05138</name>
</gene>
<dbReference type="InterPro" id="IPR036188">
    <property type="entry name" value="FAD/NAD-bd_sf"/>
</dbReference>
<reference evidence="2 3" key="2">
    <citation type="journal article" date="2017" name="Genome Biol.">
        <title>New reference genome sequences of hot pepper reveal the massive evolution of plant disease-resistance genes by retroduplication.</title>
        <authorList>
            <person name="Kim S."/>
            <person name="Park J."/>
            <person name="Yeom S.I."/>
            <person name="Kim Y.M."/>
            <person name="Seo E."/>
            <person name="Kim K.T."/>
            <person name="Kim M.S."/>
            <person name="Lee J.M."/>
            <person name="Cheong K."/>
            <person name="Shin H.S."/>
            <person name="Kim S.B."/>
            <person name="Han K."/>
            <person name="Lee J."/>
            <person name="Park M."/>
            <person name="Lee H.A."/>
            <person name="Lee H.Y."/>
            <person name="Lee Y."/>
            <person name="Oh S."/>
            <person name="Lee J.H."/>
            <person name="Choi E."/>
            <person name="Choi E."/>
            <person name="Lee S.E."/>
            <person name="Jeon J."/>
            <person name="Kim H."/>
            <person name="Choi G."/>
            <person name="Song H."/>
            <person name="Lee J."/>
            <person name="Lee S.C."/>
            <person name="Kwon J.K."/>
            <person name="Lee H.Y."/>
            <person name="Koo N."/>
            <person name="Hong Y."/>
            <person name="Kim R.W."/>
            <person name="Kang W.H."/>
            <person name="Huh J.H."/>
            <person name="Kang B.C."/>
            <person name="Yang T.J."/>
            <person name="Lee Y.H."/>
            <person name="Bennetzen J.L."/>
            <person name="Choi D."/>
        </authorList>
    </citation>
    <scope>NUCLEOTIDE SEQUENCE [LARGE SCALE GENOMIC DNA]</scope>
    <source>
        <strain evidence="3">cv. CM334</strain>
    </source>
</reference>
<dbReference type="Gene3D" id="2.40.50.140">
    <property type="entry name" value="Nucleic acid-binding proteins"/>
    <property type="match status" value="1"/>
</dbReference>
<dbReference type="InterPro" id="IPR012340">
    <property type="entry name" value="NA-bd_OB-fold"/>
</dbReference>
<evidence type="ECO:0000313" key="2">
    <source>
        <dbReference type="EMBL" id="PHT90025.1"/>
    </source>
</evidence>
<dbReference type="CDD" id="cd04480">
    <property type="entry name" value="RPA1_DBD_A_like"/>
    <property type="match status" value="1"/>
</dbReference>